<dbReference type="SUPFAM" id="SSF52540">
    <property type="entry name" value="P-loop containing nucleoside triphosphate hydrolases"/>
    <property type="match status" value="1"/>
</dbReference>
<accession>A0A3B0PTG5</accession>
<evidence type="ECO:0000259" key="3">
    <source>
        <dbReference type="Pfam" id="PF01926"/>
    </source>
</evidence>
<gene>
    <name evidence="4" type="primary">der</name>
    <name evidence="4" type="ORF">NCTC10132_01256</name>
</gene>
<sequence>MKNTVAIIGKPNVGKSTLFNRIIGKKVSIVYDQPGVTRDRLYETINW</sequence>
<dbReference type="InterPro" id="IPR027417">
    <property type="entry name" value="P-loop_NTPase"/>
</dbReference>
<dbReference type="Pfam" id="PF01926">
    <property type="entry name" value="MMR_HSR1"/>
    <property type="match status" value="1"/>
</dbReference>
<proteinExistence type="predicted"/>
<reference evidence="5" key="1">
    <citation type="submission" date="2018-06" db="EMBL/GenBank/DDBJ databases">
        <authorList>
            <consortium name="Pathogen Informatics"/>
        </authorList>
    </citation>
    <scope>NUCLEOTIDE SEQUENCE [LARGE SCALE GENOMIC DNA]</scope>
    <source>
        <strain evidence="5">NCTC10132</strain>
    </source>
</reference>
<feature type="domain" description="G" evidence="3">
    <location>
        <begin position="4"/>
        <end position="46"/>
    </location>
</feature>
<dbReference type="InterPro" id="IPR006073">
    <property type="entry name" value="GTP-bd"/>
</dbReference>
<dbReference type="PANTHER" id="PTHR43834">
    <property type="entry name" value="GTPASE DER"/>
    <property type="match status" value="1"/>
</dbReference>
<organism evidence="4 5">
    <name type="scientific">Mycoplasmopsis edwardii</name>
    <dbReference type="NCBI Taxonomy" id="53558"/>
    <lineage>
        <taxon>Bacteria</taxon>
        <taxon>Bacillati</taxon>
        <taxon>Mycoplasmatota</taxon>
        <taxon>Mycoplasmoidales</taxon>
        <taxon>Metamycoplasmataceae</taxon>
        <taxon>Mycoplasmopsis</taxon>
    </lineage>
</organism>
<keyword evidence="2" id="KW-0342">GTP-binding</keyword>
<keyword evidence="1" id="KW-0547">Nucleotide-binding</keyword>
<name>A0A3B0PTG5_9BACT</name>
<dbReference type="KEGG" id="medw:NCTC10132_01256"/>
<dbReference type="AlphaFoldDB" id="A0A3B0PTG5"/>
<dbReference type="NCBIfam" id="TIGR00231">
    <property type="entry name" value="small_GTP"/>
    <property type="match status" value="1"/>
</dbReference>
<evidence type="ECO:0000256" key="1">
    <source>
        <dbReference type="ARBA" id="ARBA00022741"/>
    </source>
</evidence>
<dbReference type="Gene3D" id="3.40.50.300">
    <property type="entry name" value="P-loop containing nucleotide triphosphate hydrolases"/>
    <property type="match status" value="1"/>
</dbReference>
<dbReference type="EMBL" id="LS991951">
    <property type="protein sequence ID" value="SYV97885.1"/>
    <property type="molecule type" value="Genomic_DNA"/>
</dbReference>
<dbReference type="GO" id="GO:0005525">
    <property type="term" value="F:GTP binding"/>
    <property type="evidence" value="ECO:0007669"/>
    <property type="project" value="UniProtKB-KW"/>
</dbReference>
<feature type="non-terminal residue" evidence="4">
    <location>
        <position position="47"/>
    </location>
</feature>
<evidence type="ECO:0000256" key="2">
    <source>
        <dbReference type="ARBA" id="ARBA00023134"/>
    </source>
</evidence>
<protein>
    <submittedName>
        <fullName evidence="4">GTP-binding protein Der</fullName>
    </submittedName>
</protein>
<dbReference type="PANTHER" id="PTHR43834:SF6">
    <property type="entry name" value="GTPASE DER"/>
    <property type="match status" value="1"/>
</dbReference>
<evidence type="ECO:0000313" key="5">
    <source>
        <dbReference type="Proteomes" id="UP000257559"/>
    </source>
</evidence>
<dbReference type="Proteomes" id="UP000257559">
    <property type="component" value="Chromosome"/>
</dbReference>
<dbReference type="InterPro" id="IPR005225">
    <property type="entry name" value="Small_GTP-bd"/>
</dbReference>
<evidence type="ECO:0000313" key="4">
    <source>
        <dbReference type="EMBL" id="SYV97885.1"/>
    </source>
</evidence>
<keyword evidence="5" id="KW-1185">Reference proteome</keyword>